<dbReference type="GO" id="GO:1990904">
    <property type="term" value="C:ribonucleoprotein complex"/>
    <property type="evidence" value="ECO:0007669"/>
    <property type="project" value="UniProtKB-KW"/>
</dbReference>
<feature type="compositionally biased region" description="Low complexity" evidence="4">
    <location>
        <begin position="206"/>
        <end position="217"/>
    </location>
</feature>
<name>D1YWT3_METPS</name>
<dbReference type="KEGG" id="mpd:MCP_0833"/>
<keyword evidence="2 3" id="KW-0687">Ribonucleoprotein</keyword>
<dbReference type="GO" id="GO:0005840">
    <property type="term" value="C:ribosome"/>
    <property type="evidence" value="ECO:0007669"/>
    <property type="project" value="UniProtKB-KW"/>
</dbReference>
<dbReference type="GO" id="GO:0003735">
    <property type="term" value="F:structural constituent of ribosome"/>
    <property type="evidence" value="ECO:0007669"/>
    <property type="project" value="InterPro"/>
</dbReference>
<keyword evidence="6" id="KW-1185">Reference proteome</keyword>
<accession>D1YWT3</accession>
<comment type="similarity">
    <text evidence="3">Belongs to the eukaryotic ribosomal protein eS1 family.</text>
</comment>
<proteinExistence type="inferred from homology"/>
<evidence type="ECO:0000256" key="3">
    <source>
        <dbReference type="HAMAP-Rule" id="MF_00359"/>
    </source>
</evidence>
<dbReference type="InterPro" id="IPR001593">
    <property type="entry name" value="Ribosomal_eS1"/>
</dbReference>
<evidence type="ECO:0000256" key="4">
    <source>
        <dbReference type="SAM" id="MobiDB-lite"/>
    </source>
</evidence>
<evidence type="ECO:0000313" key="5">
    <source>
        <dbReference type="EMBL" id="BAI60905.1"/>
    </source>
</evidence>
<dbReference type="EMBL" id="AP011532">
    <property type="protein sequence ID" value="BAI60905.1"/>
    <property type="molecule type" value="Genomic_DNA"/>
</dbReference>
<keyword evidence="1 3" id="KW-0689">Ribosomal protein</keyword>
<dbReference type="FunCoup" id="D1YWT3">
    <property type="interactions" value="150"/>
</dbReference>
<gene>
    <name evidence="5" type="primary">rps3Ae</name>
    <name evidence="3" type="synonym">rps3ae</name>
    <name evidence="5" type="ordered locus">MCP_0833</name>
</gene>
<evidence type="ECO:0000313" key="6">
    <source>
        <dbReference type="Proteomes" id="UP000001882"/>
    </source>
</evidence>
<dbReference type="OrthoDB" id="30639at2157"/>
<dbReference type="GO" id="GO:0006412">
    <property type="term" value="P:translation"/>
    <property type="evidence" value="ECO:0007669"/>
    <property type="project" value="UniProtKB-UniRule"/>
</dbReference>
<dbReference type="InterPro" id="IPR030838">
    <property type="entry name" value="Ribosomal_eS1_arc"/>
</dbReference>
<dbReference type="PANTHER" id="PTHR11830">
    <property type="entry name" value="40S RIBOSOMAL PROTEIN S3A"/>
    <property type="match status" value="1"/>
</dbReference>
<feature type="region of interest" description="Disordered" evidence="4">
    <location>
        <begin position="206"/>
        <end position="227"/>
    </location>
</feature>
<reference evidence="5 6" key="2">
    <citation type="journal article" date="2008" name="Int. J. Syst. Evol. Microbiol.">
        <title>Methanocella paludicola gen. nov., sp. nov., a methane-producing archaeon, the first isolate of the lineage 'Rice Cluster I', and proposal of the new archaeal order Methanocellales ord. nov.</title>
        <authorList>
            <person name="Sakai S."/>
            <person name="Imachi H."/>
            <person name="Hanada S."/>
            <person name="Ohashi A."/>
            <person name="Harada H."/>
            <person name="Kamagata Y."/>
        </authorList>
    </citation>
    <scope>NUCLEOTIDE SEQUENCE [LARGE SCALE GENOMIC DNA]</scope>
    <source>
        <strain evidence="6">DSM 17711 / JCM 13418 / NBRC 101707 / SANAE</strain>
    </source>
</reference>
<protein>
    <recommendedName>
        <fullName evidence="3">Small ribosomal subunit protein eS1</fullName>
    </recommendedName>
</protein>
<dbReference type="RefSeq" id="WP_012899584.1">
    <property type="nucleotide sequence ID" value="NC_013665.1"/>
</dbReference>
<evidence type="ECO:0000256" key="2">
    <source>
        <dbReference type="ARBA" id="ARBA00023274"/>
    </source>
</evidence>
<organism evidence="5 6">
    <name type="scientific">Methanocella paludicola (strain DSM 17711 / JCM 13418 / NBRC 101707 / SANAE)</name>
    <dbReference type="NCBI Taxonomy" id="304371"/>
    <lineage>
        <taxon>Archaea</taxon>
        <taxon>Methanobacteriati</taxon>
        <taxon>Methanobacteriota</taxon>
        <taxon>Stenosarchaea group</taxon>
        <taxon>Methanomicrobia</taxon>
        <taxon>Methanocellales</taxon>
        <taxon>Methanocellaceae</taxon>
        <taxon>Methanocella</taxon>
    </lineage>
</organism>
<dbReference type="GeneID" id="8680868"/>
<reference evidence="6" key="3">
    <citation type="journal article" date="2011" name="PLoS ONE">
        <title>Genome sequence of a mesophilic hydrogenotrophic methanogen Methanocella paludicola, the first cultivated representative of the order Methanocellales.</title>
        <authorList>
            <person name="Sakai S."/>
            <person name="Takaki Y."/>
            <person name="Shimamura S."/>
            <person name="Sekine M."/>
            <person name="Tajima T."/>
            <person name="Kosugi H."/>
            <person name="Ichikawa N."/>
            <person name="Tasumi E."/>
            <person name="Hiraki A.T."/>
            <person name="Shimizu A."/>
            <person name="Kato Y."/>
            <person name="Nishiko R."/>
            <person name="Mori K."/>
            <person name="Fujita N."/>
            <person name="Imachi H."/>
            <person name="Takai K."/>
        </authorList>
    </citation>
    <scope>NUCLEOTIDE SEQUENCE [LARGE SCALE GENOMIC DNA]</scope>
    <source>
        <strain evidence="6">DSM 17711 / JCM 13418 / NBRC 101707 / SANAE</strain>
    </source>
</reference>
<dbReference type="InParanoid" id="D1YWT3"/>
<dbReference type="NCBIfam" id="NF003142">
    <property type="entry name" value="PRK04057.1"/>
    <property type="match status" value="1"/>
</dbReference>
<sequence length="227" mass="24840">MARKAAKKVDAFRAKNWYQVLAPAEFNRANIGETLADMPEKMIGRIMESTLGDITGDWAKQNTKMLFRIDEIGGNSAYTSFIGHEMTKDYMRSLVKRRTTKVDANLVVTTKDGYKLRLKPLVFTVKRARTSQIESIRKIMVAVVASRGKELTFNELVADTVNGKVAAEIYKATKNIYPLRRAEVAKSEVVFRPAVASSAAAAPAAAPAPAPAAEAAPAPAPEEKPKE</sequence>
<dbReference type="Proteomes" id="UP000001882">
    <property type="component" value="Chromosome"/>
</dbReference>
<dbReference type="eggNOG" id="arCOG04186">
    <property type="taxonomic scope" value="Archaea"/>
</dbReference>
<evidence type="ECO:0000256" key="1">
    <source>
        <dbReference type="ARBA" id="ARBA00022980"/>
    </source>
</evidence>
<dbReference type="HAMAP" id="MF_00359">
    <property type="entry name" value="Ribosomal_eS1"/>
    <property type="match status" value="1"/>
</dbReference>
<dbReference type="Pfam" id="PF01015">
    <property type="entry name" value="Ribosomal_S3Ae"/>
    <property type="match status" value="1"/>
</dbReference>
<dbReference type="SMART" id="SM01397">
    <property type="entry name" value="Ribosomal_S3Ae"/>
    <property type="match status" value="1"/>
</dbReference>
<dbReference type="STRING" id="304371.MCP_0833"/>
<dbReference type="AlphaFoldDB" id="D1YWT3"/>
<reference evidence="5 6" key="1">
    <citation type="journal article" date="2007" name="Appl. Environ. Microbiol.">
        <title>Isolation of key methanogens for global methane emission from rice paddy fields: a novel isolate affiliated with the clone cluster rice cluster I.</title>
        <authorList>
            <person name="Sakai S."/>
            <person name="Imachi H."/>
            <person name="Sekiguchi Y."/>
            <person name="Ohashi A."/>
            <person name="Harada H."/>
            <person name="Kamagata Y."/>
        </authorList>
    </citation>
    <scope>NUCLEOTIDE SEQUENCE [LARGE SCALE GENOMIC DNA]</scope>
    <source>
        <strain evidence="6">DSM 17711 / JCM 13418 / NBRC 101707 / SANAE</strain>
    </source>
</reference>